<keyword evidence="2" id="KW-0812">Transmembrane</keyword>
<protein>
    <recommendedName>
        <fullName evidence="6">LPXTG-domain-containing protein</fullName>
    </recommendedName>
</protein>
<proteinExistence type="predicted"/>
<keyword evidence="5" id="KW-1185">Reference proteome</keyword>
<dbReference type="OrthoDB" id="4347756at2759"/>
<sequence>MSARVIRLLAFGLLMQLAHSLQVTSSSPCESTCDGGKGTYTSDIVCSDGDYENTSQGKKMRSCETCLQNSTTYADDTDNDVYWFLYNMKYTLETCIFSHQTNPALSACNSSCSPIEPVLDTAWFQKKGHLAAYKYCTQNTGAFVGYSGGCASCLEKQSNTKVLGNYLQAMLSACSDRPNATKKETVSLSRPLFPETLNATATPAADSNSDSGLSTGAKAGIGVGVGVGVLAIGLVAFFLFYRKKASAKTHAESNSPETPPDASLNGMQDVQKEATAQAPKPLPAELGLQGQVLEMDHGPLPVELPADPYDRK</sequence>
<evidence type="ECO:0000313" key="5">
    <source>
        <dbReference type="Proteomes" id="UP001146351"/>
    </source>
</evidence>
<feature type="transmembrane region" description="Helical" evidence="2">
    <location>
        <begin position="219"/>
        <end position="241"/>
    </location>
</feature>
<evidence type="ECO:0008006" key="6">
    <source>
        <dbReference type="Google" id="ProtNLM"/>
    </source>
</evidence>
<dbReference type="PANTHER" id="PTHR16861">
    <property type="entry name" value="GLYCOPROTEIN 38"/>
    <property type="match status" value="1"/>
</dbReference>
<gene>
    <name evidence="4" type="ORF">N7492_008157</name>
</gene>
<keyword evidence="2" id="KW-1133">Transmembrane helix</keyword>
<evidence type="ECO:0000256" key="3">
    <source>
        <dbReference type="SAM" id="SignalP"/>
    </source>
</evidence>
<reference evidence="4" key="2">
    <citation type="journal article" date="2023" name="IMA Fungus">
        <title>Comparative genomic study of the Penicillium genus elucidates a diverse pangenome and 15 lateral gene transfer events.</title>
        <authorList>
            <person name="Petersen C."/>
            <person name="Sorensen T."/>
            <person name="Nielsen M.R."/>
            <person name="Sondergaard T.E."/>
            <person name="Sorensen J.L."/>
            <person name="Fitzpatrick D.A."/>
            <person name="Frisvad J.C."/>
            <person name="Nielsen K.L."/>
        </authorList>
    </citation>
    <scope>NUCLEOTIDE SEQUENCE</scope>
    <source>
        <strain evidence="4">IBT 21917</strain>
    </source>
</reference>
<comment type="caution">
    <text evidence="4">The sequence shown here is derived from an EMBL/GenBank/DDBJ whole genome shotgun (WGS) entry which is preliminary data.</text>
</comment>
<dbReference type="Proteomes" id="UP001146351">
    <property type="component" value="Unassembled WGS sequence"/>
</dbReference>
<reference evidence="4" key="1">
    <citation type="submission" date="2022-11" db="EMBL/GenBank/DDBJ databases">
        <authorList>
            <person name="Petersen C."/>
        </authorList>
    </citation>
    <scope>NUCLEOTIDE SEQUENCE</scope>
    <source>
        <strain evidence="4">IBT 21917</strain>
    </source>
</reference>
<keyword evidence="3" id="KW-0732">Signal</keyword>
<dbReference type="AlphaFoldDB" id="A0A9W9LGG0"/>
<evidence type="ECO:0000256" key="1">
    <source>
        <dbReference type="SAM" id="MobiDB-lite"/>
    </source>
</evidence>
<keyword evidence="2" id="KW-0472">Membrane</keyword>
<accession>A0A9W9LGG0</accession>
<organism evidence="4 5">
    <name type="scientific">Penicillium capsulatum</name>
    <dbReference type="NCBI Taxonomy" id="69766"/>
    <lineage>
        <taxon>Eukaryota</taxon>
        <taxon>Fungi</taxon>
        <taxon>Dikarya</taxon>
        <taxon>Ascomycota</taxon>
        <taxon>Pezizomycotina</taxon>
        <taxon>Eurotiomycetes</taxon>
        <taxon>Eurotiomycetidae</taxon>
        <taxon>Eurotiales</taxon>
        <taxon>Aspergillaceae</taxon>
        <taxon>Penicillium</taxon>
    </lineage>
</organism>
<feature type="chain" id="PRO_5040917854" description="LPXTG-domain-containing protein" evidence="3">
    <location>
        <begin position="21"/>
        <end position="312"/>
    </location>
</feature>
<name>A0A9W9LGG0_9EURO</name>
<feature type="signal peptide" evidence="3">
    <location>
        <begin position="1"/>
        <end position="20"/>
    </location>
</feature>
<evidence type="ECO:0000256" key="2">
    <source>
        <dbReference type="SAM" id="Phobius"/>
    </source>
</evidence>
<feature type="region of interest" description="Disordered" evidence="1">
    <location>
        <begin position="248"/>
        <end position="312"/>
    </location>
</feature>
<dbReference type="PANTHER" id="PTHR16861:SF4">
    <property type="entry name" value="SH3 DOMAIN PROTEIN (AFU_ORTHOLOGUE AFUA_1G13610)"/>
    <property type="match status" value="1"/>
</dbReference>
<evidence type="ECO:0000313" key="4">
    <source>
        <dbReference type="EMBL" id="KAJ5155354.1"/>
    </source>
</evidence>
<dbReference type="EMBL" id="JAPQKO010000006">
    <property type="protein sequence ID" value="KAJ5155354.1"/>
    <property type="molecule type" value="Genomic_DNA"/>
</dbReference>